<organism evidence="1 2">
    <name type="scientific">Streptacidiphilus jiangxiensis</name>
    <dbReference type="NCBI Taxonomy" id="235985"/>
    <lineage>
        <taxon>Bacteria</taxon>
        <taxon>Bacillati</taxon>
        <taxon>Actinomycetota</taxon>
        <taxon>Actinomycetes</taxon>
        <taxon>Kitasatosporales</taxon>
        <taxon>Streptomycetaceae</taxon>
        <taxon>Streptacidiphilus</taxon>
    </lineage>
</organism>
<dbReference type="EMBL" id="FOAZ01000004">
    <property type="protein sequence ID" value="SEK95543.1"/>
    <property type="molecule type" value="Genomic_DNA"/>
</dbReference>
<evidence type="ECO:0000313" key="1">
    <source>
        <dbReference type="EMBL" id="SEK95543.1"/>
    </source>
</evidence>
<gene>
    <name evidence="1" type="ORF">SAMN05414137_104407</name>
</gene>
<keyword evidence="2" id="KW-1185">Reference proteome</keyword>
<proteinExistence type="predicted"/>
<dbReference type="Proteomes" id="UP000183015">
    <property type="component" value="Unassembled WGS sequence"/>
</dbReference>
<accession>A0A1H7L919</accession>
<dbReference type="RefSeq" id="WP_042441446.1">
    <property type="nucleotide sequence ID" value="NZ_BBPN01000001.1"/>
</dbReference>
<dbReference type="OrthoDB" id="6636929at2"/>
<dbReference type="AlphaFoldDB" id="A0A1H7L919"/>
<name>A0A1H7L919_STRJI</name>
<dbReference type="eggNOG" id="ENOG5032SDG">
    <property type="taxonomic scope" value="Bacteria"/>
</dbReference>
<evidence type="ECO:0000313" key="2">
    <source>
        <dbReference type="Proteomes" id="UP000183015"/>
    </source>
</evidence>
<reference evidence="2" key="1">
    <citation type="submission" date="2016-10" db="EMBL/GenBank/DDBJ databases">
        <authorList>
            <person name="Varghese N."/>
        </authorList>
    </citation>
    <scope>NUCLEOTIDE SEQUENCE [LARGE SCALE GENOMIC DNA]</scope>
    <source>
        <strain evidence="2">DSM 45096 / BCRC 16803 / CGMCC 4.1857 / CIP 109030 / JCM 12277 / KCTC 19219 / NBRC 100920 / 33214</strain>
    </source>
</reference>
<sequence length="340" mass="37289">MTAHPHRLAHYASLPDRYRDQQVAAATVDAHGRVVTLLVPPGATCHRLVPPEQRRPCDALVVVTDGSDVHEVHLPELDLHSPRIDALGDGFVLVAARCRMPSGPPAATFDALEREIPHNALVVGGDGAPLTTFHAGDDVQDLLTDEHENIWTGYGDQGVVCAQLPARRRPARSSAATTRQPASRMTMSMPGLIRWTRDGSPAWYATFDPLSYGSWVDCYALNVGADRAWAYPYTGFPLVEIDAAGIRWTRRTPVHFASAVLIDGEGVAFLAADSGRSRIPGHYTVTRTREQDGVLEPVAAAPLLLPDGTRPDTWARRTVCRGDQVWLQFPDDRTWYRIGL</sequence>
<protein>
    <submittedName>
        <fullName evidence="1">Uncharacterized protein</fullName>
    </submittedName>
</protein>